<organism evidence="2 3">
    <name type="scientific">Microbacterium awajiense</name>
    <dbReference type="NCBI Taxonomy" id="415214"/>
    <lineage>
        <taxon>Bacteria</taxon>
        <taxon>Bacillati</taxon>
        <taxon>Actinomycetota</taxon>
        <taxon>Actinomycetes</taxon>
        <taxon>Micrococcales</taxon>
        <taxon>Microbacteriaceae</taxon>
        <taxon>Microbacterium</taxon>
    </lineage>
</organism>
<gene>
    <name evidence="2" type="ORF">GCM10022200_03630</name>
</gene>
<accession>A0ABP7A4C1</accession>
<protein>
    <submittedName>
        <fullName evidence="2">Phosphoribosyltransferase</fullName>
    </submittedName>
</protein>
<evidence type="ECO:0000313" key="2">
    <source>
        <dbReference type="EMBL" id="GAA3624632.1"/>
    </source>
</evidence>
<dbReference type="EMBL" id="BAAAYU010000001">
    <property type="protein sequence ID" value="GAA3624632.1"/>
    <property type="molecule type" value="Genomic_DNA"/>
</dbReference>
<evidence type="ECO:0000313" key="3">
    <source>
        <dbReference type="Proteomes" id="UP001501697"/>
    </source>
</evidence>
<dbReference type="RefSeq" id="WP_344736146.1">
    <property type="nucleotide sequence ID" value="NZ_BAAAYU010000001.1"/>
</dbReference>
<dbReference type="Gene3D" id="3.40.50.2020">
    <property type="match status" value="1"/>
</dbReference>
<comment type="caution">
    <text evidence="2">The sequence shown here is derived from an EMBL/GenBank/DDBJ whole genome shotgun (WGS) entry which is preliminary data.</text>
</comment>
<dbReference type="Proteomes" id="UP001501697">
    <property type="component" value="Unassembled WGS sequence"/>
</dbReference>
<sequence>MAIFADRVEAGRQLAPLLEPWASPGAVVFGIARGGVVVAAPVARHLGAPLRAAVVRKLGSPGNEEYAIGAIADSVRVLDADAVARTRITSTEVAEVEARERAELARRRGLFGASVADNLAEVTAIVIDDGIATGSTATAACRSLRARGAASVVLAVPVAPARWEPEVGTVDAYVCPHREHPFWAVGPFYRDFRQTTDAEVAAALDDDPASS</sequence>
<dbReference type="CDD" id="cd06223">
    <property type="entry name" value="PRTases_typeI"/>
    <property type="match status" value="1"/>
</dbReference>
<keyword evidence="3" id="KW-1185">Reference proteome</keyword>
<dbReference type="Gene3D" id="3.30.1310.20">
    <property type="entry name" value="PRTase-like"/>
    <property type="match status" value="1"/>
</dbReference>
<dbReference type="Pfam" id="PF00156">
    <property type="entry name" value="Pribosyltran"/>
    <property type="match status" value="1"/>
</dbReference>
<keyword evidence="2" id="KW-0328">Glycosyltransferase</keyword>
<dbReference type="GO" id="GO:0016757">
    <property type="term" value="F:glycosyltransferase activity"/>
    <property type="evidence" value="ECO:0007669"/>
    <property type="project" value="UniProtKB-KW"/>
</dbReference>
<feature type="domain" description="Phosphoribosyltransferase" evidence="1">
    <location>
        <begin position="27"/>
        <end position="186"/>
    </location>
</feature>
<evidence type="ECO:0000259" key="1">
    <source>
        <dbReference type="Pfam" id="PF00156"/>
    </source>
</evidence>
<name>A0ABP7A4C1_9MICO</name>
<dbReference type="SUPFAM" id="SSF53271">
    <property type="entry name" value="PRTase-like"/>
    <property type="match status" value="1"/>
</dbReference>
<proteinExistence type="predicted"/>
<dbReference type="InterPro" id="IPR029057">
    <property type="entry name" value="PRTase-like"/>
</dbReference>
<reference evidence="3" key="1">
    <citation type="journal article" date="2019" name="Int. J. Syst. Evol. Microbiol.">
        <title>The Global Catalogue of Microorganisms (GCM) 10K type strain sequencing project: providing services to taxonomists for standard genome sequencing and annotation.</title>
        <authorList>
            <consortium name="The Broad Institute Genomics Platform"/>
            <consortium name="The Broad Institute Genome Sequencing Center for Infectious Disease"/>
            <person name="Wu L."/>
            <person name="Ma J."/>
        </authorList>
    </citation>
    <scope>NUCLEOTIDE SEQUENCE [LARGE SCALE GENOMIC DNA]</scope>
    <source>
        <strain evidence="3">JCM 16544</strain>
    </source>
</reference>
<keyword evidence="2" id="KW-0808">Transferase</keyword>
<dbReference type="InterPro" id="IPR000836">
    <property type="entry name" value="PRTase_dom"/>
</dbReference>